<proteinExistence type="predicted"/>
<accession>A0A0A9A7V7</accession>
<protein>
    <submittedName>
        <fullName evidence="1">Uncharacterized protein</fullName>
    </submittedName>
</protein>
<reference evidence="1" key="1">
    <citation type="submission" date="2014-09" db="EMBL/GenBank/DDBJ databases">
        <authorList>
            <person name="Magalhaes I.L.F."/>
            <person name="Oliveira U."/>
            <person name="Santos F.R."/>
            <person name="Vidigal T.H.D.A."/>
            <person name="Brescovit A.D."/>
            <person name="Santos A.J."/>
        </authorList>
    </citation>
    <scope>NUCLEOTIDE SEQUENCE</scope>
    <source>
        <tissue evidence="1">Shoot tissue taken approximately 20 cm above the soil surface</tissue>
    </source>
</reference>
<dbReference type="EMBL" id="GBRH01254798">
    <property type="protein sequence ID" value="JAD43097.1"/>
    <property type="molecule type" value="Transcribed_RNA"/>
</dbReference>
<sequence length="17" mass="2055">MCRGLKLNSICKEMHEY</sequence>
<organism evidence="1">
    <name type="scientific">Arundo donax</name>
    <name type="common">Giant reed</name>
    <name type="synonym">Donax arundinaceus</name>
    <dbReference type="NCBI Taxonomy" id="35708"/>
    <lineage>
        <taxon>Eukaryota</taxon>
        <taxon>Viridiplantae</taxon>
        <taxon>Streptophyta</taxon>
        <taxon>Embryophyta</taxon>
        <taxon>Tracheophyta</taxon>
        <taxon>Spermatophyta</taxon>
        <taxon>Magnoliopsida</taxon>
        <taxon>Liliopsida</taxon>
        <taxon>Poales</taxon>
        <taxon>Poaceae</taxon>
        <taxon>PACMAD clade</taxon>
        <taxon>Arundinoideae</taxon>
        <taxon>Arundineae</taxon>
        <taxon>Arundo</taxon>
    </lineage>
</organism>
<evidence type="ECO:0000313" key="1">
    <source>
        <dbReference type="EMBL" id="JAD43097.1"/>
    </source>
</evidence>
<name>A0A0A9A7V7_ARUDO</name>
<reference evidence="1" key="2">
    <citation type="journal article" date="2015" name="Data Brief">
        <title>Shoot transcriptome of the giant reed, Arundo donax.</title>
        <authorList>
            <person name="Barrero R.A."/>
            <person name="Guerrero F.D."/>
            <person name="Moolhuijzen P."/>
            <person name="Goolsby J.A."/>
            <person name="Tidwell J."/>
            <person name="Bellgard S.E."/>
            <person name="Bellgard M.I."/>
        </authorList>
    </citation>
    <scope>NUCLEOTIDE SEQUENCE</scope>
    <source>
        <tissue evidence="1">Shoot tissue taken approximately 20 cm above the soil surface</tissue>
    </source>
</reference>
<dbReference type="AlphaFoldDB" id="A0A0A9A7V7"/>